<evidence type="ECO:0000256" key="2">
    <source>
        <dbReference type="ARBA" id="ARBA00022723"/>
    </source>
</evidence>
<dbReference type="NCBIfam" id="TIGR02604">
    <property type="entry name" value="Piru_Ver_Nterm"/>
    <property type="match status" value="1"/>
</dbReference>
<evidence type="ECO:0000256" key="5">
    <source>
        <dbReference type="SAM" id="MobiDB-lite"/>
    </source>
</evidence>
<dbReference type="GO" id="GO:0046872">
    <property type="term" value="F:metal ion binding"/>
    <property type="evidence" value="ECO:0007669"/>
    <property type="project" value="UniProtKB-KW"/>
</dbReference>
<evidence type="ECO:0000256" key="1">
    <source>
        <dbReference type="ARBA" id="ARBA00022617"/>
    </source>
</evidence>
<keyword evidence="1 4" id="KW-0349">Heme</keyword>
<comment type="caution">
    <text evidence="7">The sequence shown here is derived from an EMBL/GenBank/DDBJ whole genome shotgun (WGS) entry which is preliminary data.</text>
</comment>
<dbReference type="GO" id="GO:0020037">
    <property type="term" value="F:heme binding"/>
    <property type="evidence" value="ECO:0007669"/>
    <property type="project" value="InterPro"/>
</dbReference>
<proteinExistence type="predicted"/>
<dbReference type="SUPFAM" id="SSF49899">
    <property type="entry name" value="Concanavalin A-like lectins/glucanases"/>
    <property type="match status" value="1"/>
</dbReference>
<dbReference type="Gene3D" id="1.10.760.10">
    <property type="entry name" value="Cytochrome c-like domain"/>
    <property type="match status" value="1"/>
</dbReference>
<dbReference type="InterPro" id="IPR016024">
    <property type="entry name" value="ARM-type_fold"/>
</dbReference>
<dbReference type="InterPro" id="IPR011989">
    <property type="entry name" value="ARM-like"/>
</dbReference>
<keyword evidence="3 4" id="KW-0408">Iron</keyword>
<dbReference type="SUPFAM" id="SSF48371">
    <property type="entry name" value="ARM repeat"/>
    <property type="match status" value="1"/>
</dbReference>
<reference evidence="7 8" key="1">
    <citation type="submission" date="2018-07" db="EMBL/GenBank/DDBJ databases">
        <title>Comparative genomes isolates from brazilian mangrove.</title>
        <authorList>
            <person name="De Araujo J.E."/>
            <person name="Taketani R.G."/>
            <person name="Silva M.C.P."/>
            <person name="Lourenco M.V."/>
            <person name="Oliveira V.M."/>
            <person name="Andreote F.D."/>
        </authorList>
    </citation>
    <scope>NUCLEOTIDE SEQUENCE [LARGE SCALE GENOMIC DNA]</scope>
    <source>
        <strain evidence="7 8">HEX PRIS-MGV</strain>
    </source>
</reference>
<dbReference type="Gene3D" id="2.60.120.200">
    <property type="match status" value="1"/>
</dbReference>
<dbReference type="InterPro" id="IPR009056">
    <property type="entry name" value="Cyt_c-like_dom"/>
</dbReference>
<dbReference type="InterPro" id="IPR011042">
    <property type="entry name" value="6-blade_b-propeller_TolB-like"/>
</dbReference>
<keyword evidence="2 4" id="KW-0479">Metal-binding</keyword>
<dbReference type="GO" id="GO:0009055">
    <property type="term" value="F:electron transfer activity"/>
    <property type="evidence" value="ECO:0007669"/>
    <property type="project" value="InterPro"/>
</dbReference>
<dbReference type="InterPro" id="IPR013427">
    <property type="entry name" value="Haem-bd_dom_put"/>
</dbReference>
<organism evidence="7 8">
    <name type="scientific">Bremerella cremea</name>
    <dbReference type="NCBI Taxonomy" id="1031537"/>
    <lineage>
        <taxon>Bacteria</taxon>
        <taxon>Pseudomonadati</taxon>
        <taxon>Planctomycetota</taxon>
        <taxon>Planctomycetia</taxon>
        <taxon>Pirellulales</taxon>
        <taxon>Pirellulaceae</taxon>
        <taxon>Bremerella</taxon>
    </lineage>
</organism>
<dbReference type="PROSITE" id="PS51007">
    <property type="entry name" value="CYTC"/>
    <property type="match status" value="1"/>
</dbReference>
<dbReference type="PANTHER" id="PTHR33546:SF1">
    <property type="entry name" value="LARGE, MULTIFUNCTIONAL SECRETED PROTEIN"/>
    <property type="match status" value="1"/>
</dbReference>
<sequence length="1681" mass="183289">MFAFFVESWHIVIREPYSQSHLFSSRRSPTMPQARLVVLALICAFALATPLQAELKVGAAAVDVTPERFPVLINGGFFSRTGEPKDIYARAIVLDDGEQRIAIVVTDSCMLPKDLIDSAKQLAAQRSQIKPDHMLISATHTHTAPSSMGALGTPPDETYVPYLRIKLAEAILAAEKNLAPAKVGWGSVDANQFTALRRWILRPDQMQIDPFGEKTVRASMHTAKNNLANVTGESGPEDPELAVISFQTLEDKPIAVLANFSMHYFGGGGAADYFGAYCQKLEQELAPQPQDKQAPFVAVMSHGCSGDIWRVDYRNGTNQTFDGFVDGMIAKTKQALEGIDYQSDVPLNMAETRMRLDYRVPDASRLAKSKQIVDAMGDRLPQTREEVYALEQLILHERQSTEIVLQALKIGSIAIATTPNETYALTGLKLKARSPLEQTMVIELANGGDGYIPPPEQHFLGGYNTWAARSAGLETTAEPKIVEASVKLLEQAVGQPQRPALPPASLMATKIKGMQPVRYFPLDDMQGTQVYEATNHENNARFEDGIVFYLEGATGPALATENQLNRAAHFAGGRIVADVPELAGDFTISLWGWNGIDLKARPVAGWLASHHGIHLGLAGDGEHAGQLMLQIGDDEASRQFGKTAFKRWAWDQIALVRAGKTVRVLLNGETEIETEAALPESDSIVYLGGQSSNQNNWEGRLDEVAMFNRALSASELQSLADDGTQTDATAATPVSADEQTKGGRHWVAEKTPAPRTPQEELASFQIEPGYRIELVAAEPLVQDPVAIAFDADGRMFVAEYSDYPTGPANSSDAPLSRIVWLEDVDGDGVMDKRHLFADKLNFCHSLIPHAGGILACAQSELILLKDTTNDGQADVREVLFSGFQPAHPQMQVGCPRWGLDNRIYLNYGVGNIMGPGQTAATKIPGQEFWFDPLTYEFGAASGTGQYGNTITAWGDRLFATNRNPIIATTMTNEEATRNKFFAVRGIQYDVAPSGGNSKVFPLVAMKSNWLSHAGTHTSACGTTAYVGDGLGPKMVDSVFACEPIGHLVTRAVVSRDGARLHSQRAREDADFLAATDTWFRPASLANGPDGMLYLADMYRLWVEHPKFLPPEIAAQLDWRAGEDRGRIWRIVPEDLKKQPSYHAPKSTEDLVAMLANNNGWQRRTAQQLLVEGKRTEAAPALKHLATTSQSEFGRLHALWTLEGLKQLDADTIQALLEDPSSAVRAAAVRLASRHWQAAPQLLQTAFKRTQDKDPWVRYQLALALGTTDAPNRIPALAFLASHDGGNPDFADAILTATETCSGAVLWNTSNAPPTADAILRRLAKVVGARRDPEELARTVSAISEHPNPHRKLVIMSGLAEGLNGKSKIDHLFATSEKQRQAFFQQLAAIAADNQSNAEDRRDAIFLMMKCSQSDARLMTKLCLPQEPPLVQQAAITALAAEPSEQRGRVLLNLWKEMAPAARETTLTLLLRQPVGIELVLNKVRAGEITPNQISLDQQAWIRKHPNPAIRKQAEDLLGQAASTDRAAVLAQYEPATHTIGSPLAGRAVFLRQCAKCHAPTEPGGPTVGPDLSDSQNRPREAILFDILDPSGKVEPKYAASQILTASGQTYGGVVTTETSQAVVLQTADGKTLEIPRSEIELFQTSDQSLMPSGLEKEISLDQMADLLEFLKSPLPKTNPSE</sequence>
<dbReference type="Pfam" id="PF13385">
    <property type="entry name" value="Laminin_G_3"/>
    <property type="match status" value="1"/>
</dbReference>
<dbReference type="InterPro" id="IPR036909">
    <property type="entry name" value="Cyt_c-like_dom_sf"/>
</dbReference>
<evidence type="ECO:0000259" key="6">
    <source>
        <dbReference type="PROSITE" id="PS51007"/>
    </source>
</evidence>
<name>A0A368KVS7_9BACT</name>
<gene>
    <name evidence="7" type="ORF">DTL42_05160</name>
</gene>
<dbReference type="Proteomes" id="UP000253562">
    <property type="component" value="Unassembled WGS sequence"/>
</dbReference>
<dbReference type="SUPFAM" id="SSF50952">
    <property type="entry name" value="Soluble quinoprotein glucose dehydrogenase"/>
    <property type="match status" value="1"/>
</dbReference>
<dbReference type="Gene3D" id="2.120.10.30">
    <property type="entry name" value="TolB, C-terminal domain"/>
    <property type="match status" value="1"/>
</dbReference>
<feature type="domain" description="Cytochrome c" evidence="6">
    <location>
        <begin position="1540"/>
        <end position="1674"/>
    </location>
</feature>
<evidence type="ECO:0000256" key="3">
    <source>
        <dbReference type="ARBA" id="ARBA00023004"/>
    </source>
</evidence>
<evidence type="ECO:0000313" key="7">
    <source>
        <dbReference type="EMBL" id="RCS54530.1"/>
    </source>
</evidence>
<dbReference type="EMBL" id="QPEX01000010">
    <property type="protein sequence ID" value="RCS54530.1"/>
    <property type="molecule type" value="Genomic_DNA"/>
</dbReference>
<dbReference type="InterPro" id="IPR055557">
    <property type="entry name" value="DUF7133"/>
</dbReference>
<dbReference type="NCBIfam" id="TIGR02603">
    <property type="entry name" value="CxxCH_TIGR02603"/>
    <property type="match status" value="1"/>
</dbReference>
<dbReference type="Gene3D" id="1.25.10.10">
    <property type="entry name" value="Leucine-rich Repeat Variant"/>
    <property type="match status" value="1"/>
</dbReference>
<dbReference type="Pfam" id="PF23500">
    <property type="entry name" value="DUF7133"/>
    <property type="match status" value="1"/>
</dbReference>
<accession>A0A368KVS7</accession>
<dbReference type="SUPFAM" id="SSF46626">
    <property type="entry name" value="Cytochrome c"/>
    <property type="match status" value="1"/>
</dbReference>
<dbReference type="InterPro" id="IPR011041">
    <property type="entry name" value="Quinoprot_gluc/sorb_DH_b-prop"/>
</dbReference>
<dbReference type="PANTHER" id="PTHR33546">
    <property type="entry name" value="LARGE, MULTIFUNCTIONAL SECRETED PROTEIN-RELATED"/>
    <property type="match status" value="1"/>
</dbReference>
<evidence type="ECO:0000256" key="4">
    <source>
        <dbReference type="PROSITE-ProRule" id="PRU00433"/>
    </source>
</evidence>
<dbReference type="Pfam" id="PF13646">
    <property type="entry name" value="HEAT_2"/>
    <property type="match status" value="1"/>
</dbReference>
<dbReference type="InterPro" id="IPR013428">
    <property type="entry name" value="Membrane-bound_put_N"/>
</dbReference>
<feature type="compositionally biased region" description="Low complexity" evidence="5">
    <location>
        <begin position="720"/>
        <end position="732"/>
    </location>
</feature>
<protein>
    <recommendedName>
        <fullName evidence="6">Cytochrome c domain-containing protein</fullName>
    </recommendedName>
</protein>
<feature type="region of interest" description="Disordered" evidence="5">
    <location>
        <begin position="720"/>
        <end position="744"/>
    </location>
</feature>
<evidence type="ECO:0000313" key="8">
    <source>
        <dbReference type="Proteomes" id="UP000253562"/>
    </source>
</evidence>
<dbReference type="InterPro" id="IPR013320">
    <property type="entry name" value="ConA-like_dom_sf"/>
</dbReference>